<dbReference type="InterPro" id="IPR015500">
    <property type="entry name" value="Peptidase_S8_subtilisin-rel"/>
</dbReference>
<sequence>MIFPADGADTAGFLTTLEDLVKPEVPQVVDILDTASNSNTTLMWVANLTDTQLREVEGNSAVEGTMVNANLTAPAPAEEVEGGTVAPPNTARRSLKDMAKRAVINVDTDDFDLIQLSTAEGSQPGATYDFDESAGTGISVYVIESDILMDHQEFTDGGRTTRKITIPDMTGGGLRDRAEFHGTCAASKAVGNTAGSAPKADFVAVDMTNDDVATLIAAFAMIGQDVAQRGLKGKAVISCSLTASEDSITEMGIARLRRVLGVLVSLDIPIILSAGNYGGDINTYPPMLADELPLITVGAVDDKGEIASWSQGGALLTTAAGGVGIVCATNEGVDAYRIKQGTSFAAPLVAGMVAYWLGHPDYTGAFPASQVAQAAKDSVTSLHWARVEGGYNVAYNGAHECVEDDGSSSDGEGSTARRDMMIEGRQVAGNTTLGLGGILAASCPLPPSSASSSTVVTATPTTLATVTSTASATSTAAAETSAPAIEPMYCYSFDPACYGWCCPDEPGGTCSSEYPGKQGCRCGAGGATNVVPTAAQCPMPA</sequence>
<dbReference type="SUPFAM" id="SSF52743">
    <property type="entry name" value="Subtilisin-like"/>
    <property type="match status" value="1"/>
</dbReference>
<feature type="domain" description="Peptidase S8/S53" evidence="6">
    <location>
        <begin position="135"/>
        <end position="373"/>
    </location>
</feature>
<accession>A0ABR1P8T2</accession>
<evidence type="ECO:0000256" key="4">
    <source>
        <dbReference type="ARBA" id="ARBA00022825"/>
    </source>
</evidence>
<gene>
    <name evidence="7" type="ORF">SLS63_006227</name>
</gene>
<keyword evidence="8" id="KW-1185">Reference proteome</keyword>
<comment type="caution">
    <text evidence="5">Lacks conserved residue(s) required for the propagation of feature annotation.</text>
</comment>
<dbReference type="Proteomes" id="UP001430848">
    <property type="component" value="Unassembled WGS sequence"/>
</dbReference>
<proteinExistence type="inferred from homology"/>
<dbReference type="PROSITE" id="PS00138">
    <property type="entry name" value="SUBTILASE_SER"/>
    <property type="match status" value="1"/>
</dbReference>
<evidence type="ECO:0000313" key="7">
    <source>
        <dbReference type="EMBL" id="KAK7729354.1"/>
    </source>
</evidence>
<dbReference type="InterPro" id="IPR000209">
    <property type="entry name" value="Peptidase_S8/S53_dom"/>
</dbReference>
<dbReference type="PANTHER" id="PTHR43806:SF11">
    <property type="entry name" value="CEREVISIN-RELATED"/>
    <property type="match status" value="1"/>
</dbReference>
<dbReference type="InterPro" id="IPR036852">
    <property type="entry name" value="Peptidase_S8/S53_dom_sf"/>
</dbReference>
<comment type="similarity">
    <text evidence="1 5">Belongs to the peptidase S8 family.</text>
</comment>
<dbReference type="PRINTS" id="PR00723">
    <property type="entry name" value="SUBTILISIN"/>
</dbReference>
<dbReference type="PANTHER" id="PTHR43806">
    <property type="entry name" value="PEPTIDASE S8"/>
    <property type="match status" value="1"/>
</dbReference>
<keyword evidence="3" id="KW-0378">Hydrolase</keyword>
<protein>
    <recommendedName>
        <fullName evidence="6">Peptidase S8/S53 domain-containing protein</fullName>
    </recommendedName>
</protein>
<evidence type="ECO:0000259" key="6">
    <source>
        <dbReference type="Pfam" id="PF00082"/>
    </source>
</evidence>
<dbReference type="InterPro" id="IPR050131">
    <property type="entry name" value="Peptidase_S8_subtilisin-like"/>
</dbReference>
<organism evidence="7 8">
    <name type="scientific">Diaporthe eres</name>
    <name type="common">Phomopsis oblonga</name>
    <dbReference type="NCBI Taxonomy" id="83184"/>
    <lineage>
        <taxon>Eukaryota</taxon>
        <taxon>Fungi</taxon>
        <taxon>Dikarya</taxon>
        <taxon>Ascomycota</taxon>
        <taxon>Pezizomycotina</taxon>
        <taxon>Sordariomycetes</taxon>
        <taxon>Sordariomycetidae</taxon>
        <taxon>Diaporthales</taxon>
        <taxon>Diaporthaceae</taxon>
        <taxon>Diaporthe</taxon>
        <taxon>Diaporthe eres species complex</taxon>
    </lineage>
</organism>
<keyword evidence="4" id="KW-0720">Serine protease</keyword>
<dbReference type="Pfam" id="PF00082">
    <property type="entry name" value="Peptidase_S8"/>
    <property type="match status" value="1"/>
</dbReference>
<keyword evidence="2" id="KW-0645">Protease</keyword>
<evidence type="ECO:0000256" key="1">
    <source>
        <dbReference type="ARBA" id="ARBA00011073"/>
    </source>
</evidence>
<evidence type="ECO:0000256" key="3">
    <source>
        <dbReference type="ARBA" id="ARBA00022801"/>
    </source>
</evidence>
<evidence type="ECO:0000256" key="2">
    <source>
        <dbReference type="ARBA" id="ARBA00022670"/>
    </source>
</evidence>
<comment type="caution">
    <text evidence="7">The sequence shown here is derived from an EMBL/GenBank/DDBJ whole genome shotgun (WGS) entry which is preliminary data.</text>
</comment>
<dbReference type="Gene3D" id="3.40.50.200">
    <property type="entry name" value="Peptidase S8/S53 domain"/>
    <property type="match status" value="1"/>
</dbReference>
<reference evidence="7 8" key="1">
    <citation type="submission" date="2024-02" db="EMBL/GenBank/DDBJ databases">
        <title>De novo assembly and annotation of 12 fungi associated with fruit tree decline syndrome in Ontario, Canada.</title>
        <authorList>
            <person name="Sulman M."/>
            <person name="Ellouze W."/>
            <person name="Ilyukhin E."/>
        </authorList>
    </citation>
    <scope>NUCLEOTIDE SEQUENCE [LARGE SCALE GENOMIC DNA]</scope>
    <source>
        <strain evidence="7 8">M169</strain>
    </source>
</reference>
<name>A0ABR1P8T2_DIAER</name>
<evidence type="ECO:0000256" key="5">
    <source>
        <dbReference type="PROSITE-ProRule" id="PRU01240"/>
    </source>
</evidence>
<dbReference type="PROSITE" id="PS51892">
    <property type="entry name" value="SUBTILASE"/>
    <property type="match status" value="1"/>
</dbReference>
<dbReference type="InterPro" id="IPR023828">
    <property type="entry name" value="Peptidase_S8_Ser-AS"/>
</dbReference>
<dbReference type="EMBL" id="JAKNSF020000029">
    <property type="protein sequence ID" value="KAK7729354.1"/>
    <property type="molecule type" value="Genomic_DNA"/>
</dbReference>
<evidence type="ECO:0000313" key="8">
    <source>
        <dbReference type="Proteomes" id="UP001430848"/>
    </source>
</evidence>